<feature type="compositionally biased region" description="Polar residues" evidence="2">
    <location>
        <begin position="28"/>
        <end position="42"/>
    </location>
</feature>
<gene>
    <name evidence="4" type="ORF">JYU34_003679</name>
</gene>
<evidence type="ECO:0000256" key="2">
    <source>
        <dbReference type="SAM" id="MobiDB-lite"/>
    </source>
</evidence>
<comment type="caution">
    <text evidence="4">The sequence shown here is derived from an EMBL/GenBank/DDBJ whole genome shotgun (WGS) entry which is preliminary data.</text>
</comment>
<feature type="coiled-coil region" evidence="1">
    <location>
        <begin position="130"/>
        <end position="171"/>
    </location>
</feature>
<evidence type="ECO:0000313" key="4">
    <source>
        <dbReference type="EMBL" id="KAG7310848.1"/>
    </source>
</evidence>
<reference evidence="4 5" key="1">
    <citation type="submission" date="2021-06" db="EMBL/GenBank/DDBJ databases">
        <title>A haploid diamondback moth (Plutella xylostella L.) genome assembly resolves 31 chromosomes and identifies a diamide resistance mutation.</title>
        <authorList>
            <person name="Ward C.M."/>
            <person name="Perry K.D."/>
            <person name="Baker G."/>
            <person name="Powis K."/>
            <person name="Heckel D.G."/>
            <person name="Baxter S.W."/>
        </authorList>
    </citation>
    <scope>NUCLEOTIDE SEQUENCE [LARGE SCALE GENOMIC DNA]</scope>
    <source>
        <strain evidence="4 5">LV</strain>
        <tissue evidence="4">Single pupa</tissue>
    </source>
</reference>
<accession>A0ABQ7R0N6</accession>
<proteinExistence type="predicted"/>
<name>A0ABQ7R0N6_PLUXY</name>
<evidence type="ECO:0000313" key="5">
    <source>
        <dbReference type="Proteomes" id="UP000823941"/>
    </source>
</evidence>
<dbReference type="InterPro" id="IPR057251">
    <property type="entry name" value="FP_C"/>
</dbReference>
<dbReference type="Proteomes" id="UP000823941">
    <property type="component" value="Chromosome 5"/>
</dbReference>
<evidence type="ECO:0000256" key="1">
    <source>
        <dbReference type="SAM" id="Coils"/>
    </source>
</evidence>
<sequence length="338" mass="38268">MPLQRSPPTTPQPQGDMELNEKSDESKMANSDTLDTASTPFDQHNIAYRNRMKRKHEDSLNMEMGMNAFMSEMRNLFEVQNNKIQSLQESLNTNSAKHKEVIEDMHAIISEIKSQNILLQKSTDSIEKCVDNLSTKLDDVSIKVSTLEENCSANEKQISLIESKIEELDRQASLTLLEIRNVPTKPKENLDDLLKIAIDTAKTANVEISNKDIKDIRRLPGKPEANKPIVVNLNSAIDKKNLIKGIKAFNSSNKNDKFNSTHLGLEGPSKAVYVGEHLTAKAKRLFYLSREYAKSKDYKYCWTSSGRVFLRKDDNAPYILIANEKQLEDINNLAPNSK</sequence>
<feature type="region of interest" description="Disordered" evidence="2">
    <location>
        <begin position="1"/>
        <end position="44"/>
    </location>
</feature>
<organism evidence="4 5">
    <name type="scientific">Plutella xylostella</name>
    <name type="common">Diamondback moth</name>
    <name type="synonym">Plutella maculipennis</name>
    <dbReference type="NCBI Taxonomy" id="51655"/>
    <lineage>
        <taxon>Eukaryota</taxon>
        <taxon>Metazoa</taxon>
        <taxon>Ecdysozoa</taxon>
        <taxon>Arthropoda</taxon>
        <taxon>Hexapoda</taxon>
        <taxon>Insecta</taxon>
        <taxon>Pterygota</taxon>
        <taxon>Neoptera</taxon>
        <taxon>Endopterygota</taxon>
        <taxon>Lepidoptera</taxon>
        <taxon>Glossata</taxon>
        <taxon>Ditrysia</taxon>
        <taxon>Yponomeutoidea</taxon>
        <taxon>Plutellidae</taxon>
        <taxon>Plutella</taxon>
    </lineage>
</organism>
<dbReference type="EMBL" id="JAHIBW010000005">
    <property type="protein sequence ID" value="KAG7310848.1"/>
    <property type="molecule type" value="Genomic_DNA"/>
</dbReference>
<feature type="domain" description="FP protein C-terminal" evidence="3">
    <location>
        <begin position="279"/>
        <end position="330"/>
    </location>
</feature>
<protein>
    <recommendedName>
        <fullName evidence="3">FP protein C-terminal domain-containing protein</fullName>
    </recommendedName>
</protein>
<dbReference type="Pfam" id="PF25298">
    <property type="entry name" value="Baculo_FP_2nd"/>
    <property type="match status" value="1"/>
</dbReference>
<keyword evidence="5" id="KW-1185">Reference proteome</keyword>
<evidence type="ECO:0000259" key="3">
    <source>
        <dbReference type="Pfam" id="PF25298"/>
    </source>
</evidence>
<keyword evidence="1" id="KW-0175">Coiled coil</keyword>